<dbReference type="AlphaFoldDB" id="A0A8J5X367"/>
<evidence type="ECO:0000313" key="2">
    <source>
        <dbReference type="EMBL" id="KAG8100639.1"/>
    </source>
</evidence>
<proteinExistence type="predicted"/>
<organism evidence="2 3">
    <name type="scientific">Zizania palustris</name>
    <name type="common">Northern wild rice</name>
    <dbReference type="NCBI Taxonomy" id="103762"/>
    <lineage>
        <taxon>Eukaryota</taxon>
        <taxon>Viridiplantae</taxon>
        <taxon>Streptophyta</taxon>
        <taxon>Embryophyta</taxon>
        <taxon>Tracheophyta</taxon>
        <taxon>Spermatophyta</taxon>
        <taxon>Magnoliopsida</taxon>
        <taxon>Liliopsida</taxon>
        <taxon>Poales</taxon>
        <taxon>Poaceae</taxon>
        <taxon>BOP clade</taxon>
        <taxon>Oryzoideae</taxon>
        <taxon>Oryzeae</taxon>
        <taxon>Zizaniinae</taxon>
        <taxon>Zizania</taxon>
    </lineage>
</organism>
<protein>
    <submittedName>
        <fullName evidence="2">Uncharacterized protein</fullName>
    </submittedName>
</protein>
<evidence type="ECO:0000313" key="3">
    <source>
        <dbReference type="Proteomes" id="UP000729402"/>
    </source>
</evidence>
<keyword evidence="1" id="KW-0472">Membrane</keyword>
<dbReference type="Proteomes" id="UP000729402">
    <property type="component" value="Unassembled WGS sequence"/>
</dbReference>
<gene>
    <name evidence="2" type="ORF">GUJ93_ZPchr0013g35252</name>
</gene>
<sequence length="116" mass="12864">MSARALRKRRRLAEIGGGDLRAVGESQILSQRARRHHGHVPAAGAVPMLALPHRLAALHWVRFAFTLYLGDPVICFSPFNESFGLRPVVLLWYVSLVWVVIQLSASTAASTKTTYE</sequence>
<keyword evidence="1" id="KW-0812">Transmembrane</keyword>
<comment type="caution">
    <text evidence="2">The sequence shown here is derived from an EMBL/GenBank/DDBJ whole genome shotgun (WGS) entry which is preliminary data.</text>
</comment>
<reference evidence="2" key="2">
    <citation type="submission" date="2021-02" db="EMBL/GenBank/DDBJ databases">
        <authorList>
            <person name="Kimball J.A."/>
            <person name="Haas M.W."/>
            <person name="Macchietto M."/>
            <person name="Kono T."/>
            <person name="Duquette J."/>
            <person name="Shao M."/>
        </authorList>
    </citation>
    <scope>NUCLEOTIDE SEQUENCE</scope>
    <source>
        <tissue evidence="2">Fresh leaf tissue</tissue>
    </source>
</reference>
<dbReference type="EMBL" id="JAAALK010000079">
    <property type="protein sequence ID" value="KAG8100639.1"/>
    <property type="molecule type" value="Genomic_DNA"/>
</dbReference>
<feature type="transmembrane region" description="Helical" evidence="1">
    <location>
        <begin position="91"/>
        <end position="110"/>
    </location>
</feature>
<accession>A0A8J5X367</accession>
<evidence type="ECO:0000256" key="1">
    <source>
        <dbReference type="SAM" id="Phobius"/>
    </source>
</evidence>
<name>A0A8J5X367_ZIZPA</name>
<keyword evidence="3" id="KW-1185">Reference proteome</keyword>
<keyword evidence="1" id="KW-1133">Transmembrane helix</keyword>
<reference evidence="2" key="1">
    <citation type="journal article" date="2021" name="bioRxiv">
        <title>Whole Genome Assembly and Annotation of Northern Wild Rice, Zizania palustris L., Supports a Whole Genome Duplication in the Zizania Genus.</title>
        <authorList>
            <person name="Haas M."/>
            <person name="Kono T."/>
            <person name="Macchietto M."/>
            <person name="Millas R."/>
            <person name="McGilp L."/>
            <person name="Shao M."/>
            <person name="Duquette J."/>
            <person name="Hirsch C.N."/>
            <person name="Kimball J."/>
        </authorList>
    </citation>
    <scope>NUCLEOTIDE SEQUENCE</scope>
    <source>
        <tissue evidence="2">Fresh leaf tissue</tissue>
    </source>
</reference>